<sequence length="130" mass="14822">MYVVDREVKKRTQASHVHQKDQVTSQDRRMKNLFSHVSPGFHEPHLESLHGHSTAFVRSLRMTSPDEAELGAYLRMDGIPGEEGGVQGIKSSTTDNVLYRRLANIYKLDIRLNICSDKRTTLISEKNSKK</sequence>
<gene>
    <name evidence="1" type="ORF">DPEC_G00038380</name>
</gene>
<dbReference type="EMBL" id="CM055730">
    <property type="protein sequence ID" value="KAJ8014256.1"/>
    <property type="molecule type" value="Genomic_DNA"/>
</dbReference>
<keyword evidence="2" id="KW-1185">Reference proteome</keyword>
<proteinExistence type="predicted"/>
<protein>
    <submittedName>
        <fullName evidence="1">Uncharacterized protein</fullName>
    </submittedName>
</protein>
<evidence type="ECO:0000313" key="2">
    <source>
        <dbReference type="Proteomes" id="UP001157502"/>
    </source>
</evidence>
<dbReference type="Proteomes" id="UP001157502">
    <property type="component" value="Chromosome 3"/>
</dbReference>
<reference evidence="1" key="1">
    <citation type="submission" date="2021-05" db="EMBL/GenBank/DDBJ databases">
        <authorList>
            <person name="Pan Q."/>
            <person name="Jouanno E."/>
            <person name="Zahm M."/>
            <person name="Klopp C."/>
            <person name="Cabau C."/>
            <person name="Louis A."/>
            <person name="Berthelot C."/>
            <person name="Parey E."/>
            <person name="Roest Crollius H."/>
            <person name="Montfort J."/>
            <person name="Robinson-Rechavi M."/>
            <person name="Bouchez O."/>
            <person name="Lampietro C."/>
            <person name="Lopez Roques C."/>
            <person name="Donnadieu C."/>
            <person name="Postlethwait J."/>
            <person name="Bobe J."/>
            <person name="Dillon D."/>
            <person name="Chandos A."/>
            <person name="von Hippel F."/>
            <person name="Guiguen Y."/>
        </authorList>
    </citation>
    <scope>NUCLEOTIDE SEQUENCE</scope>
    <source>
        <strain evidence="1">YG-Jan2019</strain>
    </source>
</reference>
<comment type="caution">
    <text evidence="1">The sequence shown here is derived from an EMBL/GenBank/DDBJ whole genome shotgun (WGS) entry which is preliminary data.</text>
</comment>
<evidence type="ECO:0000313" key="1">
    <source>
        <dbReference type="EMBL" id="KAJ8014256.1"/>
    </source>
</evidence>
<organism evidence="1 2">
    <name type="scientific">Dallia pectoralis</name>
    <name type="common">Alaska blackfish</name>
    <dbReference type="NCBI Taxonomy" id="75939"/>
    <lineage>
        <taxon>Eukaryota</taxon>
        <taxon>Metazoa</taxon>
        <taxon>Chordata</taxon>
        <taxon>Craniata</taxon>
        <taxon>Vertebrata</taxon>
        <taxon>Euteleostomi</taxon>
        <taxon>Actinopterygii</taxon>
        <taxon>Neopterygii</taxon>
        <taxon>Teleostei</taxon>
        <taxon>Protacanthopterygii</taxon>
        <taxon>Esociformes</taxon>
        <taxon>Umbridae</taxon>
        <taxon>Dallia</taxon>
    </lineage>
</organism>
<accession>A0ACC2HEU3</accession>
<name>A0ACC2HEU3_DALPE</name>